<dbReference type="HOGENOM" id="CLU_1245332_0_0_1"/>
<feature type="chain" id="PRO_5003819137" evidence="2">
    <location>
        <begin position="24"/>
        <end position="222"/>
    </location>
</feature>
<evidence type="ECO:0000313" key="3">
    <source>
        <dbReference type="EMBL" id="EJW04408.1"/>
    </source>
</evidence>
<accession>J8ZXJ4</accession>
<organism evidence="3 4">
    <name type="scientific">Edhazardia aedis (strain USNM 41457)</name>
    <name type="common">Microsporidian parasite</name>
    <dbReference type="NCBI Taxonomy" id="1003232"/>
    <lineage>
        <taxon>Eukaryota</taxon>
        <taxon>Fungi</taxon>
        <taxon>Fungi incertae sedis</taxon>
        <taxon>Microsporidia</taxon>
        <taxon>Edhazardia</taxon>
    </lineage>
</organism>
<feature type="compositionally biased region" description="Acidic residues" evidence="1">
    <location>
        <begin position="154"/>
        <end position="207"/>
    </location>
</feature>
<name>J8ZXJ4_EDHAE</name>
<sequence length="222" mass="24874">MMMKINTFTFTFVLFTLFCLFRAEEEPQQEDAMEEQGAEDQENPDEVDGEEENPDEEDNEEDEEEEMPGQKENTEVEYLDQDGNEISEEEAKKIMNGEGAPGQGVTIRKMSSVSSSQVTGGEPSFQAGHISIQSSGFGPVESSGAQMGAQEMHPEEEEHPEEEDHPEDEEHPEEEGEHPEDEEHLEEEGEHPEDEEHPEGENAEDEMHDASPNPEVGDVPAE</sequence>
<dbReference type="Proteomes" id="UP000003163">
    <property type="component" value="Unassembled WGS sequence"/>
</dbReference>
<proteinExistence type="predicted"/>
<feature type="compositionally biased region" description="Polar residues" evidence="1">
    <location>
        <begin position="109"/>
        <end position="119"/>
    </location>
</feature>
<dbReference type="STRING" id="1003232.J8ZXJ4"/>
<feature type="region of interest" description="Disordered" evidence="1">
    <location>
        <begin position="26"/>
        <end position="222"/>
    </location>
</feature>
<feature type="compositionally biased region" description="Acidic residues" evidence="1">
    <location>
        <begin position="26"/>
        <end position="67"/>
    </location>
</feature>
<dbReference type="AlphaFoldDB" id="J8ZXJ4"/>
<reference evidence="3 4" key="1">
    <citation type="submission" date="2011-08" db="EMBL/GenBank/DDBJ databases">
        <authorList>
            <person name="Liu Z.J."/>
            <person name="Shi F.L."/>
            <person name="Lu J.Q."/>
            <person name="Li M."/>
            <person name="Wang Z.L."/>
        </authorList>
    </citation>
    <scope>NUCLEOTIDE SEQUENCE [LARGE SCALE GENOMIC DNA]</scope>
    <source>
        <strain evidence="3 4">USNM 41457</strain>
    </source>
</reference>
<evidence type="ECO:0000256" key="2">
    <source>
        <dbReference type="SAM" id="SignalP"/>
    </source>
</evidence>
<gene>
    <name evidence="3" type="ORF">EDEG_01356</name>
</gene>
<evidence type="ECO:0000256" key="1">
    <source>
        <dbReference type="SAM" id="MobiDB-lite"/>
    </source>
</evidence>
<keyword evidence="2" id="KW-0732">Signal</keyword>
<dbReference type="EMBL" id="AFBI03000019">
    <property type="protein sequence ID" value="EJW04408.1"/>
    <property type="molecule type" value="Genomic_DNA"/>
</dbReference>
<dbReference type="InParanoid" id="J8ZXJ4"/>
<protein>
    <submittedName>
        <fullName evidence="3">Uncharacterized protein</fullName>
    </submittedName>
</protein>
<feature type="compositionally biased region" description="Acidic residues" evidence="1">
    <location>
        <begin position="75"/>
        <end position="88"/>
    </location>
</feature>
<reference evidence="4" key="2">
    <citation type="submission" date="2015-07" db="EMBL/GenBank/DDBJ databases">
        <title>Contrasting host-pathogen interactions and genome evolution in two generalist and specialist microsporidian pathogens of mosquitoes.</title>
        <authorList>
            <consortium name="The Broad Institute Genomics Platform"/>
            <consortium name="The Broad Institute Genome Sequencing Center for Infectious Disease"/>
            <person name="Cuomo C.A."/>
            <person name="Sanscrainte N.D."/>
            <person name="Goldberg J.M."/>
            <person name="Heiman D."/>
            <person name="Young S."/>
            <person name="Zeng Q."/>
            <person name="Becnel J.J."/>
            <person name="Birren B.W."/>
        </authorList>
    </citation>
    <scope>NUCLEOTIDE SEQUENCE [LARGE SCALE GENOMIC DNA]</scope>
    <source>
        <strain evidence="4">USNM 41457</strain>
    </source>
</reference>
<dbReference type="VEuPathDB" id="MicrosporidiaDB:EDEG_01356"/>
<evidence type="ECO:0000313" key="4">
    <source>
        <dbReference type="Proteomes" id="UP000003163"/>
    </source>
</evidence>
<keyword evidence="4" id="KW-1185">Reference proteome</keyword>
<feature type="signal peptide" evidence="2">
    <location>
        <begin position="1"/>
        <end position="23"/>
    </location>
</feature>
<comment type="caution">
    <text evidence="3">The sequence shown here is derived from an EMBL/GenBank/DDBJ whole genome shotgun (WGS) entry which is preliminary data.</text>
</comment>